<organism evidence="4 5">
    <name type="scientific">Streptomyces polychromogenes</name>
    <dbReference type="NCBI Taxonomy" id="67342"/>
    <lineage>
        <taxon>Bacteria</taxon>
        <taxon>Bacillati</taxon>
        <taxon>Actinomycetota</taxon>
        <taxon>Actinomycetes</taxon>
        <taxon>Kitasatosporales</taxon>
        <taxon>Streptomycetaceae</taxon>
        <taxon>Streptomyces</taxon>
    </lineage>
</organism>
<comment type="caution">
    <text evidence="4">The sequence shown here is derived from an EMBL/GenBank/DDBJ whole genome shotgun (WGS) entry which is preliminary data.</text>
</comment>
<dbReference type="Proteomes" id="UP001501867">
    <property type="component" value="Unassembled WGS sequence"/>
</dbReference>
<dbReference type="PRINTS" id="PR00922">
    <property type="entry name" value="DADACBPTASE3"/>
</dbReference>
<reference evidence="4 5" key="1">
    <citation type="journal article" date="2019" name="Int. J. Syst. Evol. Microbiol.">
        <title>The Global Catalogue of Microorganisms (GCM) 10K type strain sequencing project: providing services to taxonomists for standard genome sequencing and annotation.</title>
        <authorList>
            <consortium name="The Broad Institute Genomics Platform"/>
            <consortium name="The Broad Institute Genome Sequencing Center for Infectious Disease"/>
            <person name="Wu L."/>
            <person name="Ma J."/>
        </authorList>
    </citation>
    <scope>NUCLEOTIDE SEQUENCE [LARGE SCALE GENOMIC DNA]</scope>
    <source>
        <strain evidence="4 5">JCM 4505</strain>
    </source>
</reference>
<evidence type="ECO:0000313" key="5">
    <source>
        <dbReference type="Proteomes" id="UP001501867"/>
    </source>
</evidence>
<comment type="similarity">
    <text evidence="1">Belongs to the peptidase S13 family.</text>
</comment>
<dbReference type="EMBL" id="BAAABV010000032">
    <property type="protein sequence ID" value="GAA0323806.1"/>
    <property type="molecule type" value="Genomic_DNA"/>
</dbReference>
<evidence type="ECO:0000256" key="2">
    <source>
        <dbReference type="ARBA" id="ARBA00022801"/>
    </source>
</evidence>
<feature type="region of interest" description="Disordered" evidence="3">
    <location>
        <begin position="249"/>
        <end position="272"/>
    </location>
</feature>
<keyword evidence="4" id="KW-0121">Carboxypeptidase</keyword>
<dbReference type="SUPFAM" id="SSF56601">
    <property type="entry name" value="beta-lactamase/transpeptidase-like"/>
    <property type="match status" value="1"/>
</dbReference>
<evidence type="ECO:0000313" key="4">
    <source>
        <dbReference type="EMBL" id="GAA0323806.1"/>
    </source>
</evidence>
<dbReference type="PANTHER" id="PTHR30023">
    <property type="entry name" value="D-ALANYL-D-ALANINE CARBOXYPEPTIDASE"/>
    <property type="match status" value="1"/>
</dbReference>
<proteinExistence type="inferred from homology"/>
<dbReference type="NCBIfam" id="TIGR00666">
    <property type="entry name" value="PBP4"/>
    <property type="match status" value="1"/>
</dbReference>
<feature type="region of interest" description="Disordered" evidence="3">
    <location>
        <begin position="45"/>
        <end position="89"/>
    </location>
</feature>
<keyword evidence="2" id="KW-0378">Hydrolase</keyword>
<protein>
    <submittedName>
        <fullName evidence="4">D-alanyl-D-alanine carboxypeptidase/D-alanyl-D-alanine-endopeptidase</fullName>
    </submittedName>
</protein>
<dbReference type="InterPro" id="IPR000667">
    <property type="entry name" value="Peptidase_S13"/>
</dbReference>
<evidence type="ECO:0000256" key="3">
    <source>
        <dbReference type="SAM" id="MobiDB-lite"/>
    </source>
</evidence>
<accession>A0ABN0W304</accession>
<dbReference type="GO" id="GO:0004180">
    <property type="term" value="F:carboxypeptidase activity"/>
    <property type="evidence" value="ECO:0007669"/>
    <property type="project" value="UniProtKB-KW"/>
</dbReference>
<gene>
    <name evidence="4" type="primary">dacB_2</name>
    <name evidence="4" type="ORF">GCM10010302_73700</name>
</gene>
<dbReference type="InterPro" id="IPR012338">
    <property type="entry name" value="Beta-lactam/transpept-like"/>
</dbReference>
<dbReference type="PANTHER" id="PTHR30023:SF0">
    <property type="entry name" value="PENICILLIN-SENSITIVE CARBOXYPEPTIDASE A"/>
    <property type="match status" value="1"/>
</dbReference>
<dbReference type="Pfam" id="PF02113">
    <property type="entry name" value="Peptidase_S13"/>
    <property type="match status" value="2"/>
</dbReference>
<keyword evidence="5" id="KW-1185">Reference proteome</keyword>
<sequence length="485" mass="48006">MSLTHMCDRERGWSEVPLVKTWQLIAGSAVAGLALSAAAVASAGPWDSGQRKAERDRAASWSRTGGADHAAGSLPQAAPSAPGVLQGVAPRSSGAPSAALAGVLGPLLADSSLGTVRAAAVVDAATGRVLYESGAAEAMTPASTVKIATASAALTALGPEHRIRTTVAPGAGPGQIVLVGGGDPSLTAKKKSPAGSGGSLVALAADTAQALKAAGTDTVALGYDDTLYSGPVRHPIGRNDNLAPVTALTADEGRPDDSTAGPVTRTEDPSGDTARAFAGLLRDRGIKVTGEPAPAKPAPDARPLATTLSTPLAGLVERMLTNSDNDIAEALARQTALASGKPASFEGGEKAVSERLASLGVDLTGTRFADGSGLNRADKVSARLLTALLAKAAGPGHPELRPVLTGLPVAGFTGTLRTRNAGTSPAAGLLRAKTGTLTGVNSLAGTVVDPSGRLLAFAFLTANAADGSAAEKGLDKLAAAVASTP</sequence>
<evidence type="ECO:0000256" key="1">
    <source>
        <dbReference type="ARBA" id="ARBA00006096"/>
    </source>
</evidence>
<dbReference type="Gene3D" id="3.40.710.10">
    <property type="entry name" value="DD-peptidase/beta-lactamase superfamily"/>
    <property type="match status" value="2"/>
</dbReference>
<keyword evidence="4" id="KW-0645">Protease</keyword>
<feature type="compositionally biased region" description="Basic and acidic residues" evidence="3">
    <location>
        <begin position="49"/>
        <end position="58"/>
    </location>
</feature>
<name>A0ABN0W304_9ACTN</name>